<dbReference type="EMBL" id="CVRY01000004">
    <property type="protein sequence ID" value="CRL62999.1"/>
    <property type="molecule type" value="Genomic_DNA"/>
</dbReference>
<keyword evidence="1" id="KW-0812">Transmembrane</keyword>
<organism evidence="2 3">
    <name type="scientific">Proteus penneri</name>
    <dbReference type="NCBI Taxonomy" id="102862"/>
    <lineage>
        <taxon>Bacteria</taxon>
        <taxon>Pseudomonadati</taxon>
        <taxon>Pseudomonadota</taxon>
        <taxon>Gammaproteobacteria</taxon>
        <taxon>Enterobacterales</taxon>
        <taxon>Morganellaceae</taxon>
        <taxon>Proteus</taxon>
    </lineage>
</organism>
<evidence type="ECO:0000313" key="2">
    <source>
        <dbReference type="EMBL" id="CRL62999.1"/>
    </source>
</evidence>
<keyword evidence="1" id="KW-1133">Transmembrane helix</keyword>
<dbReference type="RefSeq" id="WP_072064121.1">
    <property type="nucleotide sequence ID" value="NZ_CVRY01000004.1"/>
</dbReference>
<evidence type="ECO:0000313" key="3">
    <source>
        <dbReference type="Proteomes" id="UP000183920"/>
    </source>
</evidence>
<proteinExistence type="predicted"/>
<evidence type="ECO:0000256" key="1">
    <source>
        <dbReference type="SAM" id="Phobius"/>
    </source>
</evidence>
<dbReference type="AlphaFoldDB" id="A0A0G4QBN0"/>
<sequence>MKQILIITGGVLSLTIMLAILVAILIESVIKENTDEFWSESHEMIENSSSTLRETFSTVEAKHDTLMALYQSKDNNGSCQQLAEKLNDVEKALSNGNLVLPRPAKEQISTIKNAFNGSTSPTKNIACEQALQVINELSQ</sequence>
<name>A0A0G4QBN0_9GAMM</name>
<dbReference type="Proteomes" id="UP000183920">
    <property type="component" value="Unassembled WGS sequence"/>
</dbReference>
<accession>A0A0G4QBN0</accession>
<keyword evidence="1" id="KW-0472">Membrane</keyword>
<gene>
    <name evidence="2" type="ORF">BN1804_02260</name>
</gene>
<protein>
    <submittedName>
        <fullName evidence="2">Uncharacterized protein</fullName>
    </submittedName>
</protein>
<feature type="transmembrane region" description="Helical" evidence="1">
    <location>
        <begin position="6"/>
        <end position="26"/>
    </location>
</feature>
<reference evidence="3" key="1">
    <citation type="submission" date="2015-06" db="EMBL/GenBank/DDBJ databases">
        <authorList>
            <person name="Urmite Genomes"/>
        </authorList>
    </citation>
    <scope>NUCLEOTIDE SEQUENCE [LARGE SCALE GENOMIC DNA]</scope>
    <source>
        <strain evidence="3">CSUR P1867</strain>
    </source>
</reference>